<feature type="compositionally biased region" description="Low complexity" evidence="1">
    <location>
        <begin position="454"/>
        <end position="463"/>
    </location>
</feature>
<accession>A0ABQ5SDU7</accession>
<feature type="compositionally biased region" description="Basic residues" evidence="1">
    <location>
        <begin position="608"/>
        <end position="617"/>
    </location>
</feature>
<feature type="region of interest" description="Disordered" evidence="1">
    <location>
        <begin position="580"/>
        <end position="643"/>
    </location>
</feature>
<gene>
    <name evidence="2" type="ORF">VaNZ11_012416</name>
</gene>
<feature type="region of interest" description="Disordered" evidence="1">
    <location>
        <begin position="452"/>
        <end position="567"/>
    </location>
</feature>
<feature type="compositionally biased region" description="Basic and acidic residues" evidence="1">
    <location>
        <begin position="541"/>
        <end position="560"/>
    </location>
</feature>
<dbReference type="Proteomes" id="UP001165090">
    <property type="component" value="Unassembled WGS sequence"/>
</dbReference>
<feature type="compositionally biased region" description="Basic and acidic residues" evidence="1">
    <location>
        <begin position="482"/>
        <end position="492"/>
    </location>
</feature>
<feature type="region of interest" description="Disordered" evidence="1">
    <location>
        <begin position="212"/>
        <end position="247"/>
    </location>
</feature>
<protein>
    <submittedName>
        <fullName evidence="2">Uncharacterized protein</fullName>
    </submittedName>
</protein>
<feature type="compositionally biased region" description="Pro residues" evidence="1">
    <location>
        <begin position="339"/>
        <end position="349"/>
    </location>
</feature>
<evidence type="ECO:0000313" key="2">
    <source>
        <dbReference type="EMBL" id="GLI68085.1"/>
    </source>
</evidence>
<proteinExistence type="predicted"/>
<feature type="compositionally biased region" description="Low complexity" evidence="1">
    <location>
        <begin position="527"/>
        <end position="537"/>
    </location>
</feature>
<feature type="compositionally biased region" description="Polar residues" evidence="1">
    <location>
        <begin position="365"/>
        <end position="375"/>
    </location>
</feature>
<feature type="compositionally biased region" description="Low complexity" evidence="1">
    <location>
        <begin position="315"/>
        <end position="338"/>
    </location>
</feature>
<reference evidence="2 3" key="1">
    <citation type="journal article" date="2023" name="IScience">
        <title>Expanded male sex-determining region conserved during the evolution of homothallism in the green alga Volvox.</title>
        <authorList>
            <person name="Yamamoto K."/>
            <person name="Matsuzaki R."/>
            <person name="Mahakham W."/>
            <person name="Heman W."/>
            <person name="Sekimoto H."/>
            <person name="Kawachi M."/>
            <person name="Minakuchi Y."/>
            <person name="Toyoda A."/>
            <person name="Nozaki H."/>
        </authorList>
    </citation>
    <scope>NUCLEOTIDE SEQUENCE [LARGE SCALE GENOMIC DNA]</scope>
    <source>
        <strain evidence="2 3">NIES-4468</strain>
    </source>
</reference>
<evidence type="ECO:0000256" key="1">
    <source>
        <dbReference type="SAM" id="MobiDB-lite"/>
    </source>
</evidence>
<keyword evidence="3" id="KW-1185">Reference proteome</keyword>
<feature type="compositionally biased region" description="Basic and acidic residues" evidence="1">
    <location>
        <begin position="109"/>
        <end position="122"/>
    </location>
</feature>
<evidence type="ECO:0000313" key="3">
    <source>
        <dbReference type="Proteomes" id="UP001165090"/>
    </source>
</evidence>
<comment type="caution">
    <text evidence="2">The sequence shown here is derived from an EMBL/GenBank/DDBJ whole genome shotgun (WGS) entry which is preliminary data.</text>
</comment>
<organism evidence="2 3">
    <name type="scientific">Volvox africanus</name>
    <dbReference type="NCBI Taxonomy" id="51714"/>
    <lineage>
        <taxon>Eukaryota</taxon>
        <taxon>Viridiplantae</taxon>
        <taxon>Chlorophyta</taxon>
        <taxon>core chlorophytes</taxon>
        <taxon>Chlorophyceae</taxon>
        <taxon>CS clade</taxon>
        <taxon>Chlamydomonadales</taxon>
        <taxon>Volvocaceae</taxon>
        <taxon>Volvox</taxon>
    </lineage>
</organism>
<sequence>MSKGIPISQRPDLKDACLSTRLDAVFGSLGPPAAAGGWSLRQDIQPFKAGGGIEEYNYSSDEEDPNEGLKPLMPSQLVDSDDENGCDASRDPMPQLERADPDADAEEAGLGREQSEARAARERERMRATLSSRRAFEAEAEEDEYDRVATGTMDLRNRLRDAKPPGFTEVPLDSAWERMHGRWQQQGEEQQQEMDIRMPDTGLNGVSDTAAAMAPTEMDSSPVSAGDGGKGSGAAASRKRGRSGAAAAALWVPVEQQHLQAEQQHRVQLQQSGYADVEMMQATTAGGSTDPDAPGDVVVVDYDGGPRIASDTRTSRSGISSLASGAGSAIIHEPSGPATAPPVPSPQPPRQRGGRRVQWADFASGRSSDVDSTPAGNGFPNGHVNGSNGHTLPANGGSGRGGGDDGGARGRGHGGGQIRLDWQRRGFVPDHVRNPHKYIMYTLDEELVVGGGDRSTNNRNGRNGRNGGMLGGGGGGNGRLALGEDREGENEMRQGLAQARQAVEAASLVEHDPERVETTFGSGIAFRPRAARQQELQPRPRPQEEDQPSRQHGDSGERGPPDGVISGVLGISRGVFVMEGDEVEGPGNGEDAVASRMNVMRSCTRRGGGQRHFRARPRQTDEDDWGRDGGLGDDEMQQDERCS</sequence>
<feature type="compositionally biased region" description="Acidic residues" evidence="1">
    <location>
        <begin position="621"/>
        <end position="637"/>
    </location>
</feature>
<feature type="region of interest" description="Disordered" evidence="1">
    <location>
        <begin position="50"/>
        <end position="122"/>
    </location>
</feature>
<feature type="region of interest" description="Disordered" evidence="1">
    <location>
        <begin position="304"/>
        <end position="420"/>
    </location>
</feature>
<name>A0ABQ5SDU7_9CHLO</name>
<dbReference type="EMBL" id="BSDZ01000079">
    <property type="protein sequence ID" value="GLI68085.1"/>
    <property type="molecule type" value="Genomic_DNA"/>
</dbReference>
<feature type="compositionally biased region" description="Gly residues" evidence="1">
    <location>
        <begin position="464"/>
        <end position="478"/>
    </location>
</feature>